<evidence type="ECO:0000313" key="3">
    <source>
        <dbReference type="EMBL" id="SUZ50171.1"/>
    </source>
</evidence>
<reference evidence="3" key="1">
    <citation type="submission" date="2018-05" db="EMBL/GenBank/DDBJ databases">
        <authorList>
            <person name="Lanie J.A."/>
            <person name="Ng W.-L."/>
            <person name="Kazmierczak K.M."/>
            <person name="Andrzejewski T.M."/>
            <person name="Davidsen T.M."/>
            <person name="Wayne K.J."/>
            <person name="Tettelin H."/>
            <person name="Glass J.I."/>
            <person name="Rusch D."/>
            <person name="Podicherti R."/>
            <person name="Tsui H.-C.T."/>
            <person name="Winkler M.E."/>
        </authorList>
    </citation>
    <scope>NUCLEOTIDE SEQUENCE</scope>
</reference>
<name>A0A381N6D9_9ZZZZ</name>
<evidence type="ECO:0000256" key="2">
    <source>
        <dbReference type="SAM" id="Coils"/>
    </source>
</evidence>
<dbReference type="AlphaFoldDB" id="A0A381N6D9"/>
<organism evidence="3">
    <name type="scientific">marine metagenome</name>
    <dbReference type="NCBI Taxonomy" id="408172"/>
    <lineage>
        <taxon>unclassified sequences</taxon>
        <taxon>metagenomes</taxon>
        <taxon>ecological metagenomes</taxon>
    </lineage>
</organism>
<dbReference type="GO" id="GO:0043093">
    <property type="term" value="P:FtsZ-dependent cytokinesis"/>
    <property type="evidence" value="ECO:0007669"/>
    <property type="project" value="InterPro"/>
</dbReference>
<keyword evidence="1 2" id="KW-0175">Coiled coil</keyword>
<protein>
    <recommendedName>
        <fullName evidence="4">TIGR02449 family protein</fullName>
    </recommendedName>
</protein>
<dbReference type="Pfam" id="PF06005">
    <property type="entry name" value="ZapB"/>
    <property type="match status" value="1"/>
</dbReference>
<dbReference type="GO" id="GO:0090529">
    <property type="term" value="P:cell septum assembly"/>
    <property type="evidence" value="ECO:0007669"/>
    <property type="project" value="InterPro"/>
</dbReference>
<sequence length="76" mass="8916">MNDEVNSNFEDELKRLEKRLDELVQICKKLQTENQSLKQRQDSIAEERANLIQKNEQVRARVEAMIGRLKAMEQGS</sequence>
<gene>
    <name evidence="3" type="ORF">METZ01_LOCUS3025</name>
</gene>
<accession>A0A381N6D9</accession>
<evidence type="ECO:0000256" key="1">
    <source>
        <dbReference type="ARBA" id="ARBA00023054"/>
    </source>
</evidence>
<dbReference type="Gene3D" id="1.20.5.340">
    <property type="match status" value="1"/>
</dbReference>
<evidence type="ECO:0008006" key="4">
    <source>
        <dbReference type="Google" id="ProtNLM"/>
    </source>
</evidence>
<feature type="coiled-coil region" evidence="2">
    <location>
        <begin position="6"/>
        <end position="54"/>
    </location>
</feature>
<dbReference type="InterPro" id="IPR009252">
    <property type="entry name" value="Cell_div_ZapB"/>
</dbReference>
<dbReference type="NCBIfam" id="TIGR02449">
    <property type="entry name" value="TIGR02449 family protein"/>
    <property type="match status" value="1"/>
</dbReference>
<dbReference type="InterPro" id="IPR012662">
    <property type="entry name" value="CHP02449"/>
</dbReference>
<dbReference type="EMBL" id="UINC01000155">
    <property type="protein sequence ID" value="SUZ50171.1"/>
    <property type="molecule type" value="Genomic_DNA"/>
</dbReference>
<proteinExistence type="predicted"/>
<dbReference type="GO" id="GO:0005737">
    <property type="term" value="C:cytoplasm"/>
    <property type="evidence" value="ECO:0007669"/>
    <property type="project" value="InterPro"/>
</dbReference>